<dbReference type="GO" id="GO:0007165">
    <property type="term" value="P:signal transduction"/>
    <property type="evidence" value="ECO:0007669"/>
    <property type="project" value="TreeGrafter"/>
</dbReference>
<feature type="domain" description="EGF-like" evidence="11">
    <location>
        <begin position="485"/>
        <end position="525"/>
    </location>
</feature>
<evidence type="ECO:0000256" key="2">
    <source>
        <dbReference type="ARBA" id="ARBA00022525"/>
    </source>
</evidence>
<evidence type="ECO:0000313" key="12">
    <source>
        <dbReference type="WBParaSite" id="SBAD_0000557601-mRNA-1"/>
    </source>
</evidence>
<protein>
    <submittedName>
        <fullName evidence="12">Signal peptide, CUB domain, EGF-like 1</fullName>
    </submittedName>
</protein>
<dbReference type="InterPro" id="IPR049883">
    <property type="entry name" value="NOTCH1_EGF-like"/>
</dbReference>
<dbReference type="WBParaSite" id="SBAD_0000557601-mRNA-1">
    <property type="protein sequence ID" value="SBAD_0000557601-mRNA-1"/>
    <property type="gene ID" value="SBAD_0000557601"/>
</dbReference>
<evidence type="ECO:0000256" key="3">
    <source>
        <dbReference type="ARBA" id="ARBA00022530"/>
    </source>
</evidence>
<evidence type="ECO:0000256" key="10">
    <source>
        <dbReference type="PROSITE-ProRule" id="PRU00076"/>
    </source>
</evidence>
<evidence type="ECO:0000256" key="4">
    <source>
        <dbReference type="ARBA" id="ARBA00022536"/>
    </source>
</evidence>
<keyword evidence="8 10" id="KW-1015">Disulfide bond</keyword>
<dbReference type="FunFam" id="2.10.25.10:FF:000008">
    <property type="entry name" value="Signal peptide, CUB domain, EGF-like 2"/>
    <property type="match status" value="1"/>
</dbReference>
<dbReference type="GO" id="GO:0071944">
    <property type="term" value="C:cell periphery"/>
    <property type="evidence" value="ECO:0007669"/>
    <property type="project" value="UniProtKB-ARBA"/>
</dbReference>
<dbReference type="FunFam" id="2.10.25.10:FF:000037">
    <property type="entry name" value="Signal peptide, CUB domain and EGF-like domain-containing 2"/>
    <property type="match status" value="1"/>
</dbReference>
<evidence type="ECO:0000256" key="1">
    <source>
        <dbReference type="ARBA" id="ARBA00004498"/>
    </source>
</evidence>
<evidence type="ECO:0000256" key="9">
    <source>
        <dbReference type="ARBA" id="ARBA00023180"/>
    </source>
</evidence>
<evidence type="ECO:0000259" key="11">
    <source>
        <dbReference type="PROSITE" id="PS50026"/>
    </source>
</evidence>
<dbReference type="FunFam" id="2.10.25.10:FF:000010">
    <property type="entry name" value="Pro-epidermal growth factor"/>
    <property type="match status" value="1"/>
</dbReference>
<dbReference type="GO" id="GO:0009986">
    <property type="term" value="C:cell surface"/>
    <property type="evidence" value="ECO:0007669"/>
    <property type="project" value="TreeGrafter"/>
</dbReference>
<dbReference type="Pfam" id="PF07699">
    <property type="entry name" value="Ephrin_rec_like"/>
    <property type="match status" value="2"/>
</dbReference>
<dbReference type="InterPro" id="IPR001881">
    <property type="entry name" value="EGF-like_Ca-bd_dom"/>
</dbReference>
<dbReference type="GO" id="GO:0005615">
    <property type="term" value="C:extracellular space"/>
    <property type="evidence" value="ECO:0007669"/>
    <property type="project" value="TreeGrafter"/>
</dbReference>
<dbReference type="FunFam" id="2.10.25.10:FF:000038">
    <property type="entry name" value="Fibrillin 2"/>
    <property type="match status" value="1"/>
</dbReference>
<dbReference type="CDD" id="cd00054">
    <property type="entry name" value="EGF_CA"/>
    <property type="match status" value="3"/>
</dbReference>
<dbReference type="SMART" id="SM00179">
    <property type="entry name" value="EGF_CA"/>
    <property type="match status" value="6"/>
</dbReference>
<dbReference type="InterPro" id="IPR011641">
    <property type="entry name" value="Tyr-kin_ephrin_A/B_rcpt-like"/>
</dbReference>
<dbReference type="PROSITE" id="PS01187">
    <property type="entry name" value="EGF_CA"/>
    <property type="match status" value="3"/>
</dbReference>
<keyword evidence="3" id="KW-0272">Extracellular matrix</keyword>
<accession>A0A183IP13</accession>
<evidence type="ECO:0000256" key="8">
    <source>
        <dbReference type="ARBA" id="ARBA00023157"/>
    </source>
</evidence>
<dbReference type="SUPFAM" id="SSF57196">
    <property type="entry name" value="EGF/Laminin"/>
    <property type="match status" value="1"/>
</dbReference>
<keyword evidence="7" id="KW-0106">Calcium</keyword>
<dbReference type="Gene3D" id="2.10.25.10">
    <property type="entry name" value="Laminin"/>
    <property type="match status" value="7"/>
</dbReference>
<comment type="caution">
    <text evidence="10">Lacks conserved residue(s) required for the propagation of feature annotation.</text>
</comment>
<dbReference type="Pfam" id="PF14670">
    <property type="entry name" value="FXa_inhibition"/>
    <property type="match status" value="6"/>
</dbReference>
<evidence type="ECO:0000256" key="7">
    <source>
        <dbReference type="ARBA" id="ARBA00022837"/>
    </source>
</evidence>
<organism evidence="12">
    <name type="scientific">Soboliphyme baturini</name>
    <dbReference type="NCBI Taxonomy" id="241478"/>
    <lineage>
        <taxon>Eukaryota</taxon>
        <taxon>Metazoa</taxon>
        <taxon>Ecdysozoa</taxon>
        <taxon>Nematoda</taxon>
        <taxon>Enoplea</taxon>
        <taxon>Dorylaimia</taxon>
        <taxon>Dioctophymatida</taxon>
        <taxon>Dioctophymatoidea</taxon>
        <taxon>Soboliphymatidae</taxon>
        <taxon>Soboliphyme</taxon>
    </lineage>
</organism>
<evidence type="ECO:0000256" key="6">
    <source>
        <dbReference type="ARBA" id="ARBA00022737"/>
    </source>
</evidence>
<dbReference type="Pfam" id="PF07645">
    <property type="entry name" value="EGF_CA"/>
    <property type="match status" value="1"/>
</dbReference>
<dbReference type="SMART" id="SM00181">
    <property type="entry name" value="EGF"/>
    <property type="match status" value="7"/>
</dbReference>
<dbReference type="InterPro" id="IPR000152">
    <property type="entry name" value="EGF-type_Asp/Asn_hydroxyl_site"/>
</dbReference>
<dbReference type="FunFam" id="2.10.25.10:FF:000240">
    <property type="entry name" value="Vitamin K-dependent protein S"/>
    <property type="match status" value="2"/>
</dbReference>
<dbReference type="InterPro" id="IPR000742">
    <property type="entry name" value="EGF"/>
</dbReference>
<dbReference type="SMART" id="SM01411">
    <property type="entry name" value="Ephrin_rec_like"/>
    <property type="match status" value="2"/>
</dbReference>
<dbReference type="InterPro" id="IPR052071">
    <property type="entry name" value="SCUB_EGF-like_domain"/>
</dbReference>
<comment type="subcellular location">
    <subcellularLocation>
        <location evidence="1">Secreted</location>
        <location evidence="1">Extracellular space</location>
        <location evidence="1">Extracellular matrix</location>
    </subcellularLocation>
</comment>
<dbReference type="PROSITE" id="PS50026">
    <property type="entry name" value="EGF_3"/>
    <property type="match status" value="3"/>
</dbReference>
<evidence type="ECO:0000256" key="5">
    <source>
        <dbReference type="ARBA" id="ARBA00022729"/>
    </source>
</evidence>
<feature type="domain" description="EGF-like" evidence="11">
    <location>
        <begin position="286"/>
        <end position="326"/>
    </location>
</feature>
<keyword evidence="6" id="KW-0677">Repeat</keyword>
<feature type="disulfide bond" evidence="10">
    <location>
        <begin position="450"/>
        <end position="460"/>
    </location>
</feature>
<name>A0A183IP13_9BILA</name>
<proteinExistence type="predicted"/>
<dbReference type="PANTHER" id="PTHR24046:SF7">
    <property type="entry name" value="CUB DOMAIN-CONTAINING PROTEIN"/>
    <property type="match status" value="1"/>
</dbReference>
<sequence>LIWNCAFCWTEEETLRINVKSGQVLGFSEHVHFDAVLKHWNYSSQGFGSGGKNACSKQALLQIDLTSPYSTVKFVLSYRKPKLWTFHLAQSIDALGFGSVKKATTSPRRGAELQIHNRQLRIYPDENAKRGERPVKVIDNAFPRRRKTTISLELQHRVVRYTMYNSKQILDSWDIQSDTLFDFKSESRVLYVGINRVIGAPHRTGAGLCFVSLMLRKTRGDSQPLAVCRLLSYENECAVRNGNCVQICVNTVGSYRCACYPGFQLAPNKQDCSAVPQNSVHFPLLNMNECEENNGMCHHLCINTIGSYYCACRSGYTLAADGYTCLTGKVGNGGCQHNCVDTEQGTTCACHADYILSRDGRSCLVTCAVENGGCERICEDRPNGVKCLCPNGFKLNSDNTSCAGYINECQINNGGCEYQCVNLLGTFECVCPAGYMLKLDERSCQDIDECADRSMCDHVCINTPGSYQCQCREGYYLHGLYHCADINECSINNGGCQHLCTNTEGGYYCSCPPGHVLHENGRDCTSVNKCFAETDSGHSEIQAVSVRRYATVTEIDCDGTGIVSSRSGQKFKFFCSEPEPSRQCNTGDSTTRQFEISIMVPKCEVSTSLSAKLNRTAAAMLRMPDTNATCDDYMTFCHFEVQCESESSPSPSDEGSFPAILTLRGKLLSATLRHRTIEYTLKMSGDDARSSKSCMVLGNGNESCERYNRATAGRGRRWPPSMHCHPGMYLNKTLGFCMPCPHGTYQPVKNALNCLRCPGQVETTKPFSAAKSIQECNAMCKPGYISPSGITPCTPCPFGTFQAEPGRTNCVSCGRNYTTAVSASTTFADCLTEGNANSQIRTDGSNQLSYCKRYVKAINGSIYGHMVYTVSPRQDLSRFQTYGPKLTLRLLCTLRNDMRQV</sequence>
<reference evidence="12" key="1">
    <citation type="submission" date="2016-06" db="UniProtKB">
        <authorList>
            <consortium name="WormBaseParasite"/>
        </authorList>
    </citation>
    <scope>IDENTIFICATION</scope>
</reference>
<keyword evidence="2" id="KW-0964">Secreted</keyword>
<keyword evidence="4 10" id="KW-0245">EGF-like domain</keyword>
<dbReference type="SUPFAM" id="SSF57184">
    <property type="entry name" value="Growth factor receptor domain"/>
    <property type="match status" value="3"/>
</dbReference>
<dbReference type="InterPro" id="IPR018097">
    <property type="entry name" value="EGF_Ca-bd_CS"/>
</dbReference>
<keyword evidence="5" id="KW-0732">Signal</keyword>
<dbReference type="AlphaFoldDB" id="A0A183IP13"/>
<dbReference type="PROSITE" id="PS00010">
    <property type="entry name" value="ASX_HYDROXYL"/>
    <property type="match status" value="4"/>
</dbReference>
<dbReference type="InterPro" id="IPR009030">
    <property type="entry name" value="Growth_fac_rcpt_cys_sf"/>
</dbReference>
<feature type="domain" description="EGF-like" evidence="11">
    <location>
        <begin position="446"/>
        <end position="484"/>
    </location>
</feature>
<keyword evidence="9" id="KW-0325">Glycoprotein</keyword>
<dbReference type="PANTHER" id="PTHR24046">
    <property type="entry name" value="SIGNAL PEPTIDE, CUB AND EGF-LIKE DOMAIN-CONTAINING"/>
    <property type="match status" value="1"/>
</dbReference>
<dbReference type="Gene3D" id="2.10.50.10">
    <property type="entry name" value="Tumor Necrosis Factor Receptor, subunit A, domain 2"/>
    <property type="match status" value="2"/>
</dbReference>
<dbReference type="PROSITE" id="PS01186">
    <property type="entry name" value="EGF_2"/>
    <property type="match status" value="4"/>
</dbReference>
<dbReference type="GO" id="GO:0005509">
    <property type="term" value="F:calcium ion binding"/>
    <property type="evidence" value="ECO:0007669"/>
    <property type="project" value="InterPro"/>
</dbReference>